<keyword evidence="1" id="KW-1133">Transmembrane helix</keyword>
<dbReference type="InterPro" id="IPR012495">
    <property type="entry name" value="TadE-like_dom"/>
</dbReference>
<evidence type="ECO:0000256" key="1">
    <source>
        <dbReference type="SAM" id="Phobius"/>
    </source>
</evidence>
<accession>A0ABU7TBX1</accession>
<evidence type="ECO:0000313" key="3">
    <source>
        <dbReference type="EMBL" id="MEE7457903.1"/>
    </source>
</evidence>
<organism evidence="3 4">
    <name type="scientific">Methylobacterium radiotolerans</name>
    <dbReference type="NCBI Taxonomy" id="31998"/>
    <lineage>
        <taxon>Bacteria</taxon>
        <taxon>Pseudomonadati</taxon>
        <taxon>Pseudomonadota</taxon>
        <taxon>Alphaproteobacteria</taxon>
        <taxon>Hyphomicrobiales</taxon>
        <taxon>Methylobacteriaceae</taxon>
        <taxon>Methylobacterium</taxon>
    </lineage>
</organism>
<dbReference type="EMBL" id="MLBY01000004">
    <property type="protein sequence ID" value="MEE7457903.1"/>
    <property type="molecule type" value="Genomic_DNA"/>
</dbReference>
<feature type="domain" description="TadE-like" evidence="2">
    <location>
        <begin position="39"/>
        <end position="81"/>
    </location>
</feature>
<keyword evidence="4" id="KW-1185">Reference proteome</keyword>
<reference evidence="3 4" key="1">
    <citation type="journal article" date="2012" name="Genet. Mol. Biol.">
        <title>Analysis of 16S rRNA and mxaF genes revealing insights into Methylobacterium niche-specific plant association.</title>
        <authorList>
            <person name="Dourado M.N."/>
            <person name="Andreote F.D."/>
            <person name="Dini-Andreote F."/>
            <person name="Conti R."/>
            <person name="Araujo J.M."/>
            <person name="Araujo W.L."/>
        </authorList>
    </citation>
    <scope>NUCLEOTIDE SEQUENCE [LARGE SCALE GENOMIC DNA]</scope>
    <source>
        <strain evidence="3 4">SR1.6/4</strain>
    </source>
</reference>
<protein>
    <recommendedName>
        <fullName evidence="2">TadE-like domain-containing protein</fullName>
    </recommendedName>
</protein>
<name>A0ABU7TBX1_9HYPH</name>
<evidence type="ECO:0000313" key="4">
    <source>
        <dbReference type="Proteomes" id="UP001349262"/>
    </source>
</evidence>
<keyword evidence="1" id="KW-0812">Transmembrane</keyword>
<feature type="transmembrane region" description="Helical" evidence="1">
    <location>
        <begin position="45"/>
        <end position="68"/>
    </location>
</feature>
<keyword evidence="1" id="KW-0472">Membrane</keyword>
<gene>
    <name evidence="3" type="ORF">MRSR164_14315</name>
</gene>
<sequence length="213" mass="22527">MIRLPGLAGMDRRSARAEAGLRVPRRREALRRFLGDDSGASAIEFAFFGTLMLILMMVLFQYAIVYMARQNLDNALQVGARALMTGSFQRGTSSTANAATITSNLRAVMCGNSDAPALFYTCNDMKVDVRISGSGGSGQVVDAKTGTWSDTFGTSYSCPGPTSIAVIRAAVRLPLLVPMFKLGLSGFAGNAALVQAATVIRVEPYPVTGAGKC</sequence>
<evidence type="ECO:0000259" key="2">
    <source>
        <dbReference type="Pfam" id="PF07811"/>
    </source>
</evidence>
<comment type="caution">
    <text evidence="3">The sequence shown here is derived from an EMBL/GenBank/DDBJ whole genome shotgun (WGS) entry which is preliminary data.</text>
</comment>
<dbReference type="Pfam" id="PF07811">
    <property type="entry name" value="TadE"/>
    <property type="match status" value="1"/>
</dbReference>
<dbReference type="Proteomes" id="UP001349262">
    <property type="component" value="Unassembled WGS sequence"/>
</dbReference>
<proteinExistence type="predicted"/>